<dbReference type="GO" id="GO:0006383">
    <property type="term" value="P:transcription by RNA polymerase III"/>
    <property type="evidence" value="ECO:0007669"/>
    <property type="project" value="InterPro"/>
</dbReference>
<dbReference type="InterPro" id="IPR042771">
    <property type="entry name" value="GTF3C6-like"/>
</dbReference>
<dbReference type="Pfam" id="PF10419">
    <property type="entry name" value="TFIIIC_sub6"/>
    <property type="match status" value="1"/>
</dbReference>
<dbReference type="PhylomeDB" id="T1JHD0"/>
<accession>T1JHD0</accession>
<reference evidence="2" key="2">
    <citation type="submission" date="2015-02" db="UniProtKB">
        <authorList>
            <consortium name="EnsemblMetazoa"/>
        </authorList>
    </citation>
    <scope>IDENTIFICATION</scope>
</reference>
<dbReference type="PANTHER" id="PTHR21860:SF2">
    <property type="entry name" value="GENERAL TRANSCRIPTION FACTOR 3C POLYPEPTIDE 6"/>
    <property type="match status" value="1"/>
</dbReference>
<dbReference type="PANTHER" id="PTHR21860">
    <property type="entry name" value="TRANSCRIPTION INITIATION FACTOR IIIC TFIIIC , POLYPEPTIDE 6-RELATED"/>
    <property type="match status" value="1"/>
</dbReference>
<dbReference type="OMA" id="KCRTTCK"/>
<dbReference type="Proteomes" id="UP000014500">
    <property type="component" value="Unassembled WGS sequence"/>
</dbReference>
<reference evidence="3" key="1">
    <citation type="submission" date="2011-05" db="EMBL/GenBank/DDBJ databases">
        <authorList>
            <person name="Richards S.R."/>
            <person name="Qu J."/>
            <person name="Jiang H."/>
            <person name="Jhangiani S.N."/>
            <person name="Agravi P."/>
            <person name="Goodspeed R."/>
            <person name="Gross S."/>
            <person name="Mandapat C."/>
            <person name="Jackson L."/>
            <person name="Mathew T."/>
            <person name="Pu L."/>
            <person name="Thornton R."/>
            <person name="Saada N."/>
            <person name="Wilczek-Boney K.B."/>
            <person name="Lee S."/>
            <person name="Kovar C."/>
            <person name="Wu Y."/>
            <person name="Scherer S.E."/>
            <person name="Worley K.C."/>
            <person name="Muzny D.M."/>
            <person name="Gibbs R."/>
        </authorList>
    </citation>
    <scope>NUCLEOTIDE SEQUENCE</scope>
    <source>
        <strain evidence="3">Brora</strain>
    </source>
</reference>
<feature type="domain" description="Transcription factor TFIIIC triple barrel" evidence="1">
    <location>
        <begin position="14"/>
        <end position="106"/>
    </location>
</feature>
<dbReference type="InterPro" id="IPR019481">
    <property type="entry name" value="TFIIIC_triple_barrel"/>
</dbReference>
<evidence type="ECO:0000313" key="3">
    <source>
        <dbReference type="Proteomes" id="UP000014500"/>
    </source>
</evidence>
<sequence length="119" mass="13464">MEEAVSEKTEIKDEDSEDVLVLVELAGIIDSDFSERIIDKNYKILGIETENPIIQIGHNVFSGEFKDPLGTIAIFQEKPEESTPENKQLELKHLVSKKLRMKRTFINEKSQSSSGVSKN</sequence>
<dbReference type="HOGENOM" id="CLU_142455_0_0_1"/>
<dbReference type="EMBL" id="JH431734">
    <property type="status" value="NOT_ANNOTATED_CDS"/>
    <property type="molecule type" value="Genomic_DNA"/>
</dbReference>
<dbReference type="EnsemblMetazoa" id="SMAR013261-RA">
    <property type="protein sequence ID" value="SMAR013261-PA"/>
    <property type="gene ID" value="SMAR013261"/>
</dbReference>
<dbReference type="AlphaFoldDB" id="T1JHD0"/>
<evidence type="ECO:0000313" key="2">
    <source>
        <dbReference type="EnsemblMetazoa" id="SMAR013261-PA"/>
    </source>
</evidence>
<dbReference type="eggNOG" id="ENOG502RYMW">
    <property type="taxonomic scope" value="Eukaryota"/>
</dbReference>
<name>T1JHD0_STRMM</name>
<dbReference type="GO" id="GO:0000127">
    <property type="term" value="C:transcription factor TFIIIC complex"/>
    <property type="evidence" value="ECO:0007669"/>
    <property type="project" value="TreeGrafter"/>
</dbReference>
<proteinExistence type="predicted"/>
<protein>
    <recommendedName>
        <fullName evidence="1">Transcription factor TFIIIC triple barrel domain-containing protein</fullName>
    </recommendedName>
</protein>
<evidence type="ECO:0000259" key="1">
    <source>
        <dbReference type="Pfam" id="PF10419"/>
    </source>
</evidence>
<dbReference type="Gene3D" id="2.60.40.4370">
    <property type="match status" value="1"/>
</dbReference>
<keyword evidence="3" id="KW-1185">Reference proteome</keyword>
<organism evidence="2 3">
    <name type="scientific">Strigamia maritima</name>
    <name type="common">European centipede</name>
    <name type="synonym">Geophilus maritimus</name>
    <dbReference type="NCBI Taxonomy" id="126957"/>
    <lineage>
        <taxon>Eukaryota</taxon>
        <taxon>Metazoa</taxon>
        <taxon>Ecdysozoa</taxon>
        <taxon>Arthropoda</taxon>
        <taxon>Myriapoda</taxon>
        <taxon>Chilopoda</taxon>
        <taxon>Pleurostigmophora</taxon>
        <taxon>Geophilomorpha</taxon>
        <taxon>Linotaeniidae</taxon>
        <taxon>Strigamia</taxon>
    </lineage>
</organism>